<feature type="transmembrane region" description="Helical" evidence="8">
    <location>
        <begin position="296"/>
        <end position="323"/>
    </location>
</feature>
<evidence type="ECO:0000313" key="9">
    <source>
        <dbReference type="EMBL" id="TQS84868.1"/>
    </source>
</evidence>
<protein>
    <submittedName>
        <fullName evidence="9">Iron ABC transporter permease</fullName>
    </submittedName>
</protein>
<keyword evidence="7 8" id="KW-0472">Membrane</keyword>
<evidence type="ECO:0000256" key="1">
    <source>
        <dbReference type="ARBA" id="ARBA00004651"/>
    </source>
</evidence>
<dbReference type="EMBL" id="LVVT01000001">
    <property type="protein sequence ID" value="TQS84868.1"/>
    <property type="molecule type" value="Genomic_DNA"/>
</dbReference>
<organism evidence="9 10">
    <name type="scientific">Candidatus Methanomassiliicoccus intestinalis</name>
    <dbReference type="NCBI Taxonomy" id="1406512"/>
    <lineage>
        <taxon>Archaea</taxon>
        <taxon>Methanobacteriati</taxon>
        <taxon>Thermoplasmatota</taxon>
        <taxon>Thermoplasmata</taxon>
        <taxon>Methanomassiliicoccales</taxon>
        <taxon>Methanomassiliicoccaceae</taxon>
        <taxon>Methanomassiliicoccus</taxon>
    </lineage>
</organism>
<feature type="transmembrane region" description="Helical" evidence="8">
    <location>
        <begin position="171"/>
        <end position="192"/>
    </location>
</feature>
<feature type="transmembrane region" description="Helical" evidence="8">
    <location>
        <begin position="204"/>
        <end position="223"/>
    </location>
</feature>
<feature type="transmembrane region" description="Helical" evidence="8">
    <location>
        <begin position="364"/>
        <end position="382"/>
    </location>
</feature>
<evidence type="ECO:0000256" key="8">
    <source>
        <dbReference type="SAM" id="Phobius"/>
    </source>
</evidence>
<dbReference type="GO" id="GO:0005886">
    <property type="term" value="C:plasma membrane"/>
    <property type="evidence" value="ECO:0007669"/>
    <property type="project" value="UniProtKB-SubCell"/>
</dbReference>
<dbReference type="PANTHER" id="PTHR30472">
    <property type="entry name" value="FERRIC ENTEROBACTIN TRANSPORT SYSTEM PERMEASE PROTEIN"/>
    <property type="match status" value="1"/>
</dbReference>
<evidence type="ECO:0000256" key="7">
    <source>
        <dbReference type="ARBA" id="ARBA00023136"/>
    </source>
</evidence>
<dbReference type="CDD" id="cd06550">
    <property type="entry name" value="TM_ABC_iron-siderophores_like"/>
    <property type="match status" value="1"/>
</dbReference>
<dbReference type="GeneID" id="41323094"/>
<keyword evidence="6 8" id="KW-1133">Transmembrane helix</keyword>
<dbReference type="GO" id="GO:0033214">
    <property type="term" value="P:siderophore-iron import into cell"/>
    <property type="evidence" value="ECO:0007669"/>
    <property type="project" value="TreeGrafter"/>
</dbReference>
<feature type="transmembrane region" description="Helical" evidence="8">
    <location>
        <begin position="335"/>
        <end position="358"/>
    </location>
</feature>
<keyword evidence="5 8" id="KW-0812">Transmembrane</keyword>
<evidence type="ECO:0000256" key="2">
    <source>
        <dbReference type="ARBA" id="ARBA00007935"/>
    </source>
</evidence>
<dbReference type="InterPro" id="IPR037294">
    <property type="entry name" value="ABC_BtuC-like"/>
</dbReference>
<dbReference type="Proteomes" id="UP000752814">
    <property type="component" value="Unassembled WGS sequence"/>
</dbReference>
<comment type="caution">
    <text evidence="9">The sequence shown here is derived from an EMBL/GenBank/DDBJ whole genome shotgun (WGS) entry which is preliminary data.</text>
</comment>
<evidence type="ECO:0000256" key="6">
    <source>
        <dbReference type="ARBA" id="ARBA00022989"/>
    </source>
</evidence>
<dbReference type="PANTHER" id="PTHR30472:SF25">
    <property type="entry name" value="ABC TRANSPORTER PERMEASE PROTEIN MJ0876-RELATED"/>
    <property type="match status" value="1"/>
</dbReference>
<comment type="similarity">
    <text evidence="2">Belongs to the binding-protein-dependent transport system permease family. FecCD subfamily.</text>
</comment>
<dbReference type="OMA" id="GAPCFVW"/>
<reference evidence="9" key="1">
    <citation type="submission" date="2016-03" db="EMBL/GenBank/DDBJ databases">
        <authorList>
            <person name="Borrel G."/>
            <person name="Mccann A."/>
            <person name="O'Toole P.W."/>
        </authorList>
    </citation>
    <scope>NUCLEOTIDE SEQUENCE</scope>
    <source>
        <strain evidence="9">183</strain>
    </source>
</reference>
<dbReference type="AlphaFoldDB" id="A0A8J8PHH6"/>
<comment type="subcellular location">
    <subcellularLocation>
        <location evidence="1">Cell membrane</location>
        <topology evidence="1">Multi-pass membrane protein</topology>
    </subcellularLocation>
</comment>
<dbReference type="GO" id="GO:0022857">
    <property type="term" value="F:transmembrane transporter activity"/>
    <property type="evidence" value="ECO:0007669"/>
    <property type="project" value="InterPro"/>
</dbReference>
<dbReference type="Pfam" id="PF01032">
    <property type="entry name" value="FecCD"/>
    <property type="match status" value="1"/>
</dbReference>
<keyword evidence="4" id="KW-1003">Cell membrane</keyword>
<evidence type="ECO:0000256" key="4">
    <source>
        <dbReference type="ARBA" id="ARBA00022475"/>
    </source>
</evidence>
<dbReference type="SUPFAM" id="SSF81345">
    <property type="entry name" value="ABC transporter involved in vitamin B12 uptake, BtuC"/>
    <property type="match status" value="1"/>
</dbReference>
<evidence type="ECO:0000256" key="5">
    <source>
        <dbReference type="ARBA" id="ARBA00022692"/>
    </source>
</evidence>
<dbReference type="InterPro" id="IPR000522">
    <property type="entry name" value="ABC_transptr_permease_BtuC"/>
</dbReference>
<evidence type="ECO:0000256" key="3">
    <source>
        <dbReference type="ARBA" id="ARBA00022448"/>
    </source>
</evidence>
<dbReference type="FunFam" id="1.10.3470.10:FF:000001">
    <property type="entry name" value="Vitamin B12 ABC transporter permease BtuC"/>
    <property type="match status" value="1"/>
</dbReference>
<feature type="transmembrane region" description="Helical" evidence="8">
    <location>
        <begin position="39"/>
        <end position="66"/>
    </location>
</feature>
<sequence length="391" mass="41517">MNGSSKSSSRLANLTNLLKGANCDDSTKGKFESSKRKKVIFILLLVVLLAVVAIFVLGVGAVYVPFSETLKIFGHSLFPNYIDGPSVNYYTPIIYTYRAPRVIVGILAGVSLAVAGAAMQSILRNPLVCPFTLGLSSAASCGAAVAIVLGPTIFGSVYYTYINLWGTSITIGWIFMVIVAFAFGLISVAILLSLTSKRMVGQSTLILTGVVIGYLFSALLSYLKYASDETALKDITLWLLGGMWGASWSAVIILIPIVIVGVLFLESYAVDLNTLSSGDDVAKNLGVNVKKLRTKILIISALVTSACMAFTGIIGFIGLMAPHICRMIIGNDNRYLIPASALLGALILISSDAIARVILAPNDLPVGIIMYAIGGVFFLLLVKKMSGGYES</sequence>
<name>A0A8J8PHH6_9ARCH</name>
<dbReference type="Gene3D" id="1.10.3470.10">
    <property type="entry name" value="ABC transporter involved in vitamin B12 uptake, BtuC"/>
    <property type="match status" value="1"/>
</dbReference>
<feature type="transmembrane region" description="Helical" evidence="8">
    <location>
        <begin position="102"/>
        <end position="123"/>
    </location>
</feature>
<gene>
    <name evidence="9" type="ORF">A3207_02250</name>
</gene>
<feature type="transmembrane region" description="Helical" evidence="8">
    <location>
        <begin position="235"/>
        <end position="265"/>
    </location>
</feature>
<accession>A0A8J8PHH6</accession>
<dbReference type="RefSeq" id="WP_020448564.1">
    <property type="nucleotide sequence ID" value="NZ_CAYAYE010000003.1"/>
</dbReference>
<evidence type="ECO:0000313" key="10">
    <source>
        <dbReference type="Proteomes" id="UP000752814"/>
    </source>
</evidence>
<keyword evidence="3" id="KW-0813">Transport</keyword>
<feature type="transmembrane region" description="Helical" evidence="8">
    <location>
        <begin position="135"/>
        <end position="159"/>
    </location>
</feature>
<proteinExistence type="inferred from homology"/>